<accession>D2AV24</accession>
<dbReference type="GO" id="GO:0046316">
    <property type="term" value="F:gluconokinase activity"/>
    <property type="evidence" value="ECO:0007669"/>
    <property type="project" value="UniProtKB-EC"/>
</dbReference>
<evidence type="ECO:0000256" key="4">
    <source>
        <dbReference type="ARBA" id="ARBA00022679"/>
    </source>
</evidence>
<comment type="similarity">
    <text evidence="2 10">Belongs to the gluconokinase GntK/GntV family.</text>
</comment>
<evidence type="ECO:0000256" key="8">
    <source>
        <dbReference type="ARBA" id="ARBA00023064"/>
    </source>
</evidence>
<dbReference type="Gene3D" id="3.40.50.300">
    <property type="entry name" value="P-loop containing nucleotide triphosphate hydrolases"/>
    <property type="match status" value="1"/>
</dbReference>
<evidence type="ECO:0000256" key="10">
    <source>
        <dbReference type="RuleBase" id="RU363066"/>
    </source>
</evidence>
<gene>
    <name evidence="12" type="ordered locus">Sros_3976</name>
</gene>
<dbReference type="STRING" id="479432.Sros_3976"/>
<dbReference type="InterPro" id="IPR031322">
    <property type="entry name" value="Shikimate/glucono_kinase"/>
</dbReference>
<dbReference type="GO" id="GO:0019521">
    <property type="term" value="P:D-gluconate metabolic process"/>
    <property type="evidence" value="ECO:0007669"/>
    <property type="project" value="UniProtKB-KW"/>
</dbReference>
<dbReference type="KEGG" id="sro:Sros_3976"/>
<dbReference type="GO" id="GO:0005737">
    <property type="term" value="C:cytoplasm"/>
    <property type="evidence" value="ECO:0007669"/>
    <property type="project" value="TreeGrafter"/>
</dbReference>
<keyword evidence="13" id="KW-1185">Reference proteome</keyword>
<dbReference type="GO" id="GO:0005524">
    <property type="term" value="F:ATP binding"/>
    <property type="evidence" value="ECO:0007669"/>
    <property type="project" value="UniProtKB-KW"/>
</dbReference>
<evidence type="ECO:0000256" key="7">
    <source>
        <dbReference type="ARBA" id="ARBA00022840"/>
    </source>
</evidence>
<evidence type="ECO:0000256" key="3">
    <source>
        <dbReference type="ARBA" id="ARBA00012054"/>
    </source>
</evidence>
<evidence type="ECO:0000256" key="5">
    <source>
        <dbReference type="ARBA" id="ARBA00022741"/>
    </source>
</evidence>
<comment type="catalytic activity">
    <reaction evidence="9 10">
        <text>D-gluconate + ATP = 6-phospho-D-gluconate + ADP + H(+)</text>
        <dbReference type="Rhea" id="RHEA:19433"/>
        <dbReference type="ChEBI" id="CHEBI:15378"/>
        <dbReference type="ChEBI" id="CHEBI:18391"/>
        <dbReference type="ChEBI" id="CHEBI:30616"/>
        <dbReference type="ChEBI" id="CHEBI:58759"/>
        <dbReference type="ChEBI" id="CHEBI:456216"/>
        <dbReference type="EC" id="2.7.1.12"/>
    </reaction>
</comment>
<dbReference type="InterPro" id="IPR006001">
    <property type="entry name" value="Therm_gnt_kin"/>
</dbReference>
<dbReference type="AlphaFoldDB" id="D2AV24"/>
<proteinExistence type="inferred from homology"/>
<dbReference type="EC" id="2.7.1.12" evidence="3 10"/>
<evidence type="ECO:0000313" key="13">
    <source>
        <dbReference type="Proteomes" id="UP000002029"/>
    </source>
</evidence>
<dbReference type="PANTHER" id="PTHR43442:SF3">
    <property type="entry name" value="GLUCONOKINASE-RELATED"/>
    <property type="match status" value="1"/>
</dbReference>
<dbReference type="CDD" id="cd02021">
    <property type="entry name" value="GntK"/>
    <property type="match status" value="1"/>
</dbReference>
<comment type="pathway">
    <text evidence="1">Carbohydrate acid metabolism.</text>
</comment>
<keyword evidence="5 10" id="KW-0547">Nucleotide-binding</keyword>
<keyword evidence="7 10" id="KW-0067">ATP-binding</keyword>
<feature type="region of interest" description="Disordered" evidence="11">
    <location>
        <begin position="174"/>
        <end position="237"/>
    </location>
</feature>
<dbReference type="InterPro" id="IPR027417">
    <property type="entry name" value="P-loop_NTPase"/>
</dbReference>
<evidence type="ECO:0000256" key="2">
    <source>
        <dbReference type="ARBA" id="ARBA00008420"/>
    </source>
</evidence>
<reference evidence="12 13" key="1">
    <citation type="journal article" date="2010" name="Stand. Genomic Sci.">
        <title>Complete genome sequence of Streptosporangium roseum type strain (NI 9100).</title>
        <authorList>
            <person name="Nolan M."/>
            <person name="Sikorski J."/>
            <person name="Jando M."/>
            <person name="Lucas S."/>
            <person name="Lapidus A."/>
            <person name="Glavina Del Rio T."/>
            <person name="Chen F."/>
            <person name="Tice H."/>
            <person name="Pitluck S."/>
            <person name="Cheng J.F."/>
            <person name="Chertkov O."/>
            <person name="Sims D."/>
            <person name="Meincke L."/>
            <person name="Brettin T."/>
            <person name="Han C."/>
            <person name="Detter J.C."/>
            <person name="Bruce D."/>
            <person name="Goodwin L."/>
            <person name="Land M."/>
            <person name="Hauser L."/>
            <person name="Chang Y.J."/>
            <person name="Jeffries C.D."/>
            <person name="Ivanova N."/>
            <person name="Mavromatis K."/>
            <person name="Mikhailova N."/>
            <person name="Chen A."/>
            <person name="Palaniappan K."/>
            <person name="Chain P."/>
            <person name="Rohde M."/>
            <person name="Goker M."/>
            <person name="Bristow J."/>
            <person name="Eisen J.A."/>
            <person name="Markowitz V."/>
            <person name="Hugenholtz P."/>
            <person name="Kyrpides N.C."/>
            <person name="Klenk H.P."/>
        </authorList>
    </citation>
    <scope>NUCLEOTIDE SEQUENCE [LARGE SCALE GENOMIC DNA]</scope>
    <source>
        <strain evidence="13">ATCC 12428 / DSM 43021 / JCM 3005 / NI 9100</strain>
    </source>
</reference>
<evidence type="ECO:0000256" key="9">
    <source>
        <dbReference type="ARBA" id="ARBA00048090"/>
    </source>
</evidence>
<evidence type="ECO:0000313" key="12">
    <source>
        <dbReference type="EMBL" id="ACZ86886.1"/>
    </source>
</evidence>
<dbReference type="SUPFAM" id="SSF52540">
    <property type="entry name" value="P-loop containing nucleoside triphosphate hydrolases"/>
    <property type="match status" value="1"/>
</dbReference>
<dbReference type="Proteomes" id="UP000002029">
    <property type="component" value="Chromosome"/>
</dbReference>
<keyword evidence="8" id="KW-0311">Gluconate utilization</keyword>
<dbReference type="NCBIfam" id="TIGR01313">
    <property type="entry name" value="therm_gnt_kin"/>
    <property type="match status" value="1"/>
</dbReference>
<organism evidence="12 13">
    <name type="scientific">Streptosporangium roseum (strain ATCC 12428 / DSM 43021 / JCM 3005 / KCTC 9067 / NCIMB 10171 / NRRL 2505 / NI 9100)</name>
    <dbReference type="NCBI Taxonomy" id="479432"/>
    <lineage>
        <taxon>Bacteria</taxon>
        <taxon>Bacillati</taxon>
        <taxon>Actinomycetota</taxon>
        <taxon>Actinomycetes</taxon>
        <taxon>Streptosporangiales</taxon>
        <taxon>Streptosporangiaceae</taxon>
        <taxon>Streptosporangium</taxon>
    </lineage>
</organism>
<feature type="compositionally biased region" description="Low complexity" evidence="11">
    <location>
        <begin position="174"/>
        <end position="187"/>
    </location>
</feature>
<evidence type="ECO:0000256" key="1">
    <source>
        <dbReference type="ARBA" id="ARBA00004761"/>
    </source>
</evidence>
<keyword evidence="6 10" id="KW-0418">Kinase</keyword>
<dbReference type="RefSeq" id="WP_012890628.1">
    <property type="nucleotide sequence ID" value="NC_013595.1"/>
</dbReference>
<dbReference type="FunFam" id="3.40.50.300:FF:000522">
    <property type="entry name" value="Gluconokinase"/>
    <property type="match status" value="1"/>
</dbReference>
<keyword evidence="4 10" id="KW-0808">Transferase</keyword>
<name>D2AV24_STRRD</name>
<dbReference type="EMBL" id="CP001814">
    <property type="protein sequence ID" value="ACZ86886.1"/>
    <property type="molecule type" value="Genomic_DNA"/>
</dbReference>
<protein>
    <recommendedName>
        <fullName evidence="3 10">Gluconokinase</fullName>
        <ecNumber evidence="3 10">2.7.1.12</ecNumber>
    </recommendedName>
</protein>
<dbReference type="eggNOG" id="COG3265">
    <property type="taxonomic scope" value="Bacteria"/>
</dbReference>
<evidence type="ECO:0000256" key="6">
    <source>
        <dbReference type="ARBA" id="ARBA00022777"/>
    </source>
</evidence>
<dbReference type="PANTHER" id="PTHR43442">
    <property type="entry name" value="GLUCONOKINASE-RELATED"/>
    <property type="match status" value="1"/>
</dbReference>
<dbReference type="Pfam" id="PF01202">
    <property type="entry name" value="SKI"/>
    <property type="match status" value="1"/>
</dbReference>
<evidence type="ECO:0000256" key="11">
    <source>
        <dbReference type="SAM" id="MobiDB-lite"/>
    </source>
</evidence>
<dbReference type="HOGENOM" id="CLU_1170144_0_0_11"/>
<sequence>MDFVQDSPDSVPAVPLLVVMGVTGSGKTTVGIALGRRLRVPFADADDFHSEASIAKMSAGIPLDDADRLPWLRAIGAWLAEHAATGGVASCSALKRGYRDLLRRAAPSVSFVHLDGDAEVVRRRVAGRPGHFMPASLVTSQFETLEPLQTDERGIVLDFDRPVAELVEAYLAAAPARPARSRPASPTDPRPGHGTTDPRPGHGTTDPRPGHGTTDPRPGHGTTDPRPGHGTPADPGE</sequence>